<feature type="chain" id="PRO_5025476153" description="Peptidase M23" evidence="2">
    <location>
        <begin position="19"/>
        <end position="54"/>
    </location>
</feature>
<keyword evidence="1" id="KW-0472">Membrane</keyword>
<accession>A0A6B2NMI8</accession>
<evidence type="ECO:0000256" key="1">
    <source>
        <dbReference type="SAM" id="Phobius"/>
    </source>
</evidence>
<name>A0A6B2NMI8_9RHOB</name>
<feature type="signal peptide" evidence="2">
    <location>
        <begin position="1"/>
        <end position="18"/>
    </location>
</feature>
<feature type="transmembrane region" description="Helical" evidence="1">
    <location>
        <begin position="34"/>
        <end position="52"/>
    </location>
</feature>
<dbReference type="RefSeq" id="WP_164129303.1">
    <property type="nucleotide sequence ID" value="NZ_JAAGOX010000012.1"/>
</dbReference>
<dbReference type="EMBL" id="JAAGOX010000012">
    <property type="protein sequence ID" value="NDW45331.1"/>
    <property type="molecule type" value="Genomic_DNA"/>
</dbReference>
<evidence type="ECO:0000313" key="3">
    <source>
        <dbReference type="EMBL" id="NDW45331.1"/>
    </source>
</evidence>
<organism evidence="3">
    <name type="scientific">Ruegeria sp. PrR005</name>
    <dbReference type="NCBI Taxonomy" id="2706882"/>
    <lineage>
        <taxon>Bacteria</taxon>
        <taxon>Pseudomonadati</taxon>
        <taxon>Pseudomonadota</taxon>
        <taxon>Alphaproteobacteria</taxon>
        <taxon>Rhodobacterales</taxon>
        <taxon>Roseobacteraceae</taxon>
        <taxon>Ruegeria</taxon>
    </lineage>
</organism>
<keyword evidence="1" id="KW-1133">Transmembrane helix</keyword>
<keyword evidence="2" id="KW-0732">Signal</keyword>
<comment type="caution">
    <text evidence="3">The sequence shown here is derived from an EMBL/GenBank/DDBJ whole genome shotgun (WGS) entry which is preliminary data.</text>
</comment>
<dbReference type="AlphaFoldDB" id="A0A6B2NMI8"/>
<reference evidence="3" key="1">
    <citation type="submission" date="2020-02" db="EMBL/GenBank/DDBJ databases">
        <title>Delineation of the pyrene-degrading pathway in Roseobacter clade bacteria by genomic analysis.</title>
        <authorList>
            <person name="Zhou H."/>
            <person name="Wang H."/>
        </authorList>
    </citation>
    <scope>NUCLEOTIDE SEQUENCE</scope>
    <source>
        <strain evidence="3">PrR005</strain>
    </source>
</reference>
<keyword evidence="1" id="KW-0812">Transmembrane</keyword>
<proteinExistence type="predicted"/>
<evidence type="ECO:0000256" key="2">
    <source>
        <dbReference type="SAM" id="SignalP"/>
    </source>
</evidence>
<evidence type="ECO:0008006" key="4">
    <source>
        <dbReference type="Google" id="ProtNLM"/>
    </source>
</evidence>
<gene>
    <name evidence="3" type="ORF">G0P99_10190</name>
</gene>
<sequence length="54" mass="5818">MKTMLFLPLTLIAAPAWAHDGFHLHPHGSGDWLAVSLGLIACGLALLAWLKANR</sequence>
<dbReference type="PROSITE" id="PS00087">
    <property type="entry name" value="SOD_CU_ZN_1"/>
    <property type="match status" value="1"/>
</dbReference>
<protein>
    <recommendedName>
        <fullName evidence="4">Peptidase M23</fullName>
    </recommendedName>
</protein>
<dbReference type="InterPro" id="IPR018152">
    <property type="entry name" value="SOD_Cu/Zn_BS"/>
</dbReference>